<accession>A0A1D3JEN4</accession>
<dbReference type="InterPro" id="IPR008780">
    <property type="entry name" value="Plasmodium_Vir"/>
</dbReference>
<feature type="transmembrane region" description="Helical" evidence="1">
    <location>
        <begin position="269"/>
        <end position="287"/>
    </location>
</feature>
<keyword evidence="3" id="KW-1185">Reference proteome</keyword>
<evidence type="ECO:0000313" key="2">
    <source>
        <dbReference type="EMBL" id="SBT84338.1"/>
    </source>
</evidence>
<sequence>MNTIKIFFSYIADCELPADKYYNDLDSISQMITSEGICNSDDKLPKMCHGLKDFCYKLSSNLEDLKKKNEDFDAKKHCRYINFWLQDHVINTVENKNTIICISSLHALWENITDTLSDSIKNLCAAKFFPVSIGYLEKWKKMHDYTENYEDLKTAFTSKENCKEYYCKYIADIRNIYNEFLHVCNGRNKQRCPDFFNEFQKKHEKGASEIEINCKEIYDELGYYKIKVYFGDTGIEEYIEQYEVEHIFSFFEKLIGYSIKYYLSKTVHYSKYIVLPIVLILLFYFFMKKLSFFGSKIAPKADDMRKMWRNVQGITNPASLLNPMKPPGGGNKMGLSYPPK</sequence>
<evidence type="ECO:0000313" key="3">
    <source>
        <dbReference type="Proteomes" id="UP000242942"/>
    </source>
</evidence>
<organism evidence="2 3">
    <name type="scientific">Plasmodium ovale</name>
    <name type="common">malaria parasite P. ovale</name>
    <dbReference type="NCBI Taxonomy" id="36330"/>
    <lineage>
        <taxon>Eukaryota</taxon>
        <taxon>Sar</taxon>
        <taxon>Alveolata</taxon>
        <taxon>Apicomplexa</taxon>
        <taxon>Aconoidasida</taxon>
        <taxon>Haemosporida</taxon>
        <taxon>Plasmodiidae</taxon>
        <taxon>Plasmodium</taxon>
        <taxon>Plasmodium (Plasmodium)</taxon>
    </lineage>
</organism>
<dbReference type="VEuPathDB" id="PlasmoDB:PocGH01_00190800"/>
<dbReference type="VEuPathDB" id="PlasmoDB:POWCR01_000120200"/>
<keyword evidence="1" id="KW-0812">Transmembrane</keyword>
<keyword evidence="1" id="KW-1133">Transmembrane helix</keyword>
<dbReference type="EMBL" id="FLRI01000426">
    <property type="protein sequence ID" value="SBT84338.1"/>
    <property type="molecule type" value="Genomic_DNA"/>
</dbReference>
<dbReference type="AlphaFoldDB" id="A0A1D3JEN4"/>
<evidence type="ECO:0000256" key="1">
    <source>
        <dbReference type="SAM" id="Phobius"/>
    </source>
</evidence>
<name>A0A1D3JEN4_PLAOA</name>
<dbReference type="Pfam" id="PF05795">
    <property type="entry name" value="Plasmodium_Vir"/>
    <property type="match status" value="1"/>
</dbReference>
<proteinExistence type="predicted"/>
<protein>
    <submittedName>
        <fullName evidence="2">PIR protein</fullName>
    </submittedName>
</protein>
<gene>
    <name evidence="2" type="primary">PocGH01_00190800</name>
    <name evidence="2" type="ORF">POCGH01_00190800</name>
</gene>
<keyword evidence="1" id="KW-0472">Membrane</keyword>
<reference evidence="2 3" key="1">
    <citation type="submission" date="2016-06" db="EMBL/GenBank/DDBJ databases">
        <authorList>
            <consortium name="Pathogen Informatics"/>
        </authorList>
    </citation>
    <scope>NUCLEOTIDE SEQUENCE [LARGE SCALE GENOMIC DNA]</scope>
    <source>
        <strain evidence="2">PocGH01</strain>
    </source>
</reference>
<dbReference type="Proteomes" id="UP000242942">
    <property type="component" value="Unassembled WGS sequence"/>
</dbReference>